<dbReference type="EMBL" id="GBRH01168916">
    <property type="protein sequence ID" value="JAE28980.1"/>
    <property type="molecule type" value="Transcribed_RNA"/>
</dbReference>
<proteinExistence type="predicted"/>
<dbReference type="AlphaFoldDB" id="A0A0A9GVD8"/>
<evidence type="ECO:0000256" key="1">
    <source>
        <dbReference type="SAM" id="MobiDB-lite"/>
    </source>
</evidence>
<reference evidence="2" key="1">
    <citation type="submission" date="2014-09" db="EMBL/GenBank/DDBJ databases">
        <authorList>
            <person name="Magalhaes I.L.F."/>
            <person name="Oliveira U."/>
            <person name="Santos F.R."/>
            <person name="Vidigal T.H.D.A."/>
            <person name="Brescovit A.D."/>
            <person name="Santos A.J."/>
        </authorList>
    </citation>
    <scope>NUCLEOTIDE SEQUENCE</scope>
    <source>
        <tissue evidence="2">Shoot tissue taken approximately 20 cm above the soil surface</tissue>
    </source>
</reference>
<feature type="region of interest" description="Disordered" evidence="1">
    <location>
        <begin position="66"/>
        <end position="100"/>
    </location>
</feature>
<sequence length="100" mass="10490">MVGREAHPTGVPCVVLQQQAAGGRGALAWCFSCRRWGASAARARVPELPSRSRANSLSTTTIGYRRARGSTCRSRSTQGGGSTDTTRGCGGQAALPLRTR</sequence>
<organism evidence="2">
    <name type="scientific">Arundo donax</name>
    <name type="common">Giant reed</name>
    <name type="synonym">Donax arundinaceus</name>
    <dbReference type="NCBI Taxonomy" id="35708"/>
    <lineage>
        <taxon>Eukaryota</taxon>
        <taxon>Viridiplantae</taxon>
        <taxon>Streptophyta</taxon>
        <taxon>Embryophyta</taxon>
        <taxon>Tracheophyta</taxon>
        <taxon>Spermatophyta</taxon>
        <taxon>Magnoliopsida</taxon>
        <taxon>Liliopsida</taxon>
        <taxon>Poales</taxon>
        <taxon>Poaceae</taxon>
        <taxon>PACMAD clade</taxon>
        <taxon>Arundinoideae</taxon>
        <taxon>Arundineae</taxon>
        <taxon>Arundo</taxon>
    </lineage>
</organism>
<name>A0A0A9GVD8_ARUDO</name>
<protein>
    <submittedName>
        <fullName evidence="2">Uncharacterized protein</fullName>
    </submittedName>
</protein>
<reference evidence="2" key="2">
    <citation type="journal article" date="2015" name="Data Brief">
        <title>Shoot transcriptome of the giant reed, Arundo donax.</title>
        <authorList>
            <person name="Barrero R.A."/>
            <person name="Guerrero F.D."/>
            <person name="Moolhuijzen P."/>
            <person name="Goolsby J.A."/>
            <person name="Tidwell J."/>
            <person name="Bellgard S.E."/>
            <person name="Bellgard M.I."/>
        </authorList>
    </citation>
    <scope>NUCLEOTIDE SEQUENCE</scope>
    <source>
        <tissue evidence="2">Shoot tissue taken approximately 20 cm above the soil surface</tissue>
    </source>
</reference>
<accession>A0A0A9GVD8</accession>
<evidence type="ECO:0000313" key="2">
    <source>
        <dbReference type="EMBL" id="JAE28980.1"/>
    </source>
</evidence>